<evidence type="ECO:0000313" key="2">
    <source>
        <dbReference type="Proteomes" id="UP000199603"/>
    </source>
</evidence>
<dbReference type="EMBL" id="FNAG01000006">
    <property type="protein sequence ID" value="SDD72368.1"/>
    <property type="molecule type" value="Genomic_DNA"/>
</dbReference>
<dbReference type="Proteomes" id="UP000199603">
    <property type="component" value="Unassembled WGS sequence"/>
</dbReference>
<sequence>MSASLPQEAGLSLLKRLASDDAFRARFEKNPQAALEEVGVPQGVIGELKSACLAPRALADKGVFEALAKDVAAEQFKDAMMMIVPTLKGY</sequence>
<dbReference type="RefSeq" id="WP_091242577.1">
    <property type="nucleotide sequence ID" value="NZ_FNAG01000006.1"/>
</dbReference>
<accession>A0A1G6X2P3</accession>
<dbReference type="AlphaFoldDB" id="A0A1G6X2P3"/>
<reference evidence="1 2" key="1">
    <citation type="submission" date="2016-10" db="EMBL/GenBank/DDBJ databases">
        <authorList>
            <person name="de Groot N.N."/>
        </authorList>
    </citation>
    <scope>NUCLEOTIDE SEQUENCE [LARGE SCALE GENOMIC DNA]</scope>
    <source>
        <strain evidence="1 2">DSM 16957</strain>
    </source>
</reference>
<proteinExistence type="predicted"/>
<dbReference type="InterPro" id="IPR030976">
    <property type="entry name" value="Mod_pep_NH_fam"/>
</dbReference>
<dbReference type="NCBIfam" id="TIGR04509">
    <property type="entry name" value="mod_pep_NH_fam"/>
    <property type="match status" value="1"/>
</dbReference>
<evidence type="ECO:0000313" key="1">
    <source>
        <dbReference type="EMBL" id="SDD72368.1"/>
    </source>
</evidence>
<keyword evidence="2" id="KW-1185">Reference proteome</keyword>
<gene>
    <name evidence="1" type="ORF">SAMN04488509_10610</name>
</gene>
<organism evidence="1 2">
    <name type="scientific">Aquimonas voraii</name>
    <dbReference type="NCBI Taxonomy" id="265719"/>
    <lineage>
        <taxon>Bacteria</taxon>
        <taxon>Pseudomonadati</taxon>
        <taxon>Pseudomonadota</taxon>
        <taxon>Gammaproteobacteria</taxon>
        <taxon>Lysobacterales</taxon>
        <taxon>Lysobacteraceae</taxon>
        <taxon>Aquimonas</taxon>
    </lineage>
</organism>
<protein>
    <submittedName>
        <fullName evidence="1">Putative modified peptide</fullName>
    </submittedName>
</protein>
<name>A0A1G6X2P3_9GAMM</name>
<dbReference type="OrthoDB" id="5959633at2"/>